<evidence type="ECO:0000256" key="1">
    <source>
        <dbReference type="SAM" id="SignalP"/>
    </source>
</evidence>
<dbReference type="AlphaFoldDB" id="A0A0K8RCK9"/>
<accession>A0A0K8RCK9</accession>
<name>A0A0K8RCK9_IXORI</name>
<sequence length="107" mass="11658">MALFIRVVLVILLAYQCADVVNGAADANSLPDFVKHKESVFEGLKGVCYKEHHTRVVAEANLPRCTVTCATGLFTGLFGSGSTVSLKNHEPCDRDAYCERGQCVYFA</sequence>
<proteinExistence type="evidence at transcript level"/>
<organism evidence="2">
    <name type="scientific">Ixodes ricinus</name>
    <name type="common">Common tick</name>
    <name type="synonym">Acarus ricinus</name>
    <dbReference type="NCBI Taxonomy" id="34613"/>
    <lineage>
        <taxon>Eukaryota</taxon>
        <taxon>Metazoa</taxon>
        <taxon>Ecdysozoa</taxon>
        <taxon>Arthropoda</taxon>
        <taxon>Chelicerata</taxon>
        <taxon>Arachnida</taxon>
        <taxon>Acari</taxon>
        <taxon>Parasitiformes</taxon>
        <taxon>Ixodida</taxon>
        <taxon>Ixodoidea</taxon>
        <taxon>Ixodidae</taxon>
        <taxon>Ixodinae</taxon>
        <taxon>Ixodes</taxon>
    </lineage>
</organism>
<reference evidence="2" key="1">
    <citation type="submission" date="2012-12" db="EMBL/GenBank/DDBJ databases">
        <title>Identification and characterization of a phenylalanine ammonia-lyase gene family in Isatis indigotica Fort.</title>
        <authorList>
            <person name="Liu Q."/>
            <person name="Chen J."/>
            <person name="Zhou X."/>
            <person name="Di P."/>
            <person name="Xiao Y."/>
            <person name="Xuan H."/>
            <person name="Zhang L."/>
            <person name="Chen W."/>
        </authorList>
    </citation>
    <scope>NUCLEOTIDE SEQUENCE</scope>
    <source>
        <tissue evidence="2">Salivary gland</tissue>
    </source>
</reference>
<evidence type="ECO:0000313" key="2">
    <source>
        <dbReference type="EMBL" id="JAA68902.1"/>
    </source>
</evidence>
<feature type="signal peptide" evidence="1">
    <location>
        <begin position="1"/>
        <end position="23"/>
    </location>
</feature>
<protein>
    <submittedName>
        <fullName evidence="2">Putative ixodes 8-cys protein</fullName>
    </submittedName>
</protein>
<feature type="chain" id="PRO_5005517447" evidence="1">
    <location>
        <begin position="24"/>
        <end position="107"/>
    </location>
</feature>
<keyword evidence="1" id="KW-0732">Signal</keyword>
<dbReference type="EMBL" id="GADI01004906">
    <property type="protein sequence ID" value="JAA68902.1"/>
    <property type="molecule type" value="mRNA"/>
</dbReference>